<keyword evidence="2" id="KW-0812">Transmembrane</keyword>
<evidence type="ECO:0000256" key="1">
    <source>
        <dbReference type="SAM" id="MobiDB-lite"/>
    </source>
</evidence>
<feature type="transmembrane region" description="Helical" evidence="2">
    <location>
        <begin position="189"/>
        <end position="208"/>
    </location>
</feature>
<evidence type="ECO:0000256" key="2">
    <source>
        <dbReference type="SAM" id="Phobius"/>
    </source>
</evidence>
<dbReference type="RefSeq" id="WP_211042465.1">
    <property type="nucleotide sequence ID" value="NZ_JAELVF020000001.1"/>
</dbReference>
<feature type="transmembrane region" description="Helical" evidence="2">
    <location>
        <begin position="156"/>
        <end position="177"/>
    </location>
</feature>
<feature type="compositionally biased region" description="Pro residues" evidence="1">
    <location>
        <begin position="9"/>
        <end position="28"/>
    </location>
</feature>
<keyword evidence="4" id="KW-1185">Reference proteome</keyword>
<gene>
    <name evidence="3" type="ORF">JGS22_003870</name>
</gene>
<feature type="region of interest" description="Disordered" evidence="1">
    <location>
        <begin position="1"/>
        <end position="64"/>
    </location>
</feature>
<reference evidence="3" key="1">
    <citation type="submission" date="2021-06" db="EMBL/GenBank/DDBJ databases">
        <title>Sequencing of actinobacteria type strains.</title>
        <authorList>
            <person name="Nguyen G.-S."/>
            <person name="Wentzel A."/>
        </authorList>
    </citation>
    <scope>NUCLEOTIDE SEQUENCE</scope>
    <source>
        <strain evidence="3">P38-E01</strain>
    </source>
</reference>
<keyword evidence="2" id="KW-0472">Membrane</keyword>
<feature type="compositionally biased region" description="Low complexity" evidence="1">
    <location>
        <begin position="38"/>
        <end position="55"/>
    </location>
</feature>
<dbReference type="AlphaFoldDB" id="A0A949N4C0"/>
<comment type="caution">
    <text evidence="3">The sequence shown here is derived from an EMBL/GenBank/DDBJ whole genome shotgun (WGS) entry which is preliminary data.</text>
</comment>
<proteinExistence type="predicted"/>
<name>A0A949N4C0_9ACTN</name>
<accession>A0A949N4C0</accession>
<evidence type="ECO:0000313" key="3">
    <source>
        <dbReference type="EMBL" id="MBU7596797.1"/>
    </source>
</evidence>
<evidence type="ECO:0000313" key="4">
    <source>
        <dbReference type="Proteomes" id="UP000694501"/>
    </source>
</evidence>
<dbReference type="Proteomes" id="UP000694501">
    <property type="component" value="Unassembled WGS sequence"/>
</dbReference>
<feature type="transmembrane region" description="Helical" evidence="2">
    <location>
        <begin position="121"/>
        <end position="144"/>
    </location>
</feature>
<dbReference type="EMBL" id="JAELVF020000001">
    <property type="protein sequence ID" value="MBU7596797.1"/>
    <property type="molecule type" value="Genomic_DNA"/>
</dbReference>
<keyword evidence="2" id="KW-1133">Transmembrane helix</keyword>
<protein>
    <submittedName>
        <fullName evidence="3">Uncharacterized protein</fullName>
    </submittedName>
</protein>
<feature type="transmembrane region" description="Helical" evidence="2">
    <location>
        <begin position="83"/>
        <end position="106"/>
    </location>
</feature>
<dbReference type="SUPFAM" id="SSF81995">
    <property type="entry name" value="beta-sandwich domain of Sec23/24"/>
    <property type="match status" value="1"/>
</dbReference>
<organism evidence="3 4">
    <name type="scientific">Streptomyces tardus</name>
    <dbReference type="NCBI Taxonomy" id="2780544"/>
    <lineage>
        <taxon>Bacteria</taxon>
        <taxon>Bacillati</taxon>
        <taxon>Actinomycetota</taxon>
        <taxon>Actinomycetes</taxon>
        <taxon>Kitasatosporales</taxon>
        <taxon>Streptomycetaceae</taxon>
        <taxon>Streptomyces</taxon>
    </lineage>
</organism>
<sequence length="221" mass="22637">MSNYDQNPYGPPPQSGPPGSSPYGPPHQDPYGAPPAYGQPQAQSPYGQQPYGQQPYGPPGHAYPPHGPMAPASMPGMVITARVLLFVAGGLWAILALFMIGFALLAGDIDAEEEFKDLADVAAGIGLLFFVIFGGLAALHIVPASLFGKGGTATRVVAIVAASINGLVALLSLAGSLTDGGSTANSPGSPLISLVWLATAVVTLVFCSGPQASQWFNRPKL</sequence>